<dbReference type="SUPFAM" id="SSF50104">
    <property type="entry name" value="Translation proteins SH3-like domain"/>
    <property type="match status" value="1"/>
</dbReference>
<dbReference type="PANTHER" id="PTHR11143">
    <property type="entry name" value="60S RIBOSOMAL PROTEIN L26 FAMILY MEMBER"/>
    <property type="match status" value="1"/>
</dbReference>
<accession>A0A6H5ILG3</accession>
<evidence type="ECO:0000256" key="2">
    <source>
        <dbReference type="ARBA" id="ARBA00022980"/>
    </source>
</evidence>
<organism evidence="6 7">
    <name type="scientific">Trichogramma brassicae</name>
    <dbReference type="NCBI Taxonomy" id="86971"/>
    <lineage>
        <taxon>Eukaryota</taxon>
        <taxon>Metazoa</taxon>
        <taxon>Ecdysozoa</taxon>
        <taxon>Arthropoda</taxon>
        <taxon>Hexapoda</taxon>
        <taxon>Insecta</taxon>
        <taxon>Pterygota</taxon>
        <taxon>Neoptera</taxon>
        <taxon>Endopterygota</taxon>
        <taxon>Hymenoptera</taxon>
        <taxon>Apocrita</taxon>
        <taxon>Proctotrupomorpha</taxon>
        <taxon>Chalcidoidea</taxon>
        <taxon>Trichogrammatidae</taxon>
        <taxon>Trichogramma</taxon>
    </lineage>
</organism>
<evidence type="ECO:0000259" key="5">
    <source>
        <dbReference type="SMART" id="SM00739"/>
    </source>
</evidence>
<keyword evidence="2" id="KW-0689">Ribosomal protein</keyword>
<dbReference type="Proteomes" id="UP000479190">
    <property type="component" value="Unassembled WGS sequence"/>
</dbReference>
<evidence type="ECO:0000256" key="3">
    <source>
        <dbReference type="ARBA" id="ARBA00023274"/>
    </source>
</evidence>
<dbReference type="InterPro" id="IPR008991">
    <property type="entry name" value="Translation_prot_SH3-like_sf"/>
</dbReference>
<evidence type="ECO:0000256" key="4">
    <source>
        <dbReference type="SAM" id="MobiDB-lite"/>
    </source>
</evidence>
<evidence type="ECO:0000313" key="7">
    <source>
        <dbReference type="Proteomes" id="UP000479190"/>
    </source>
</evidence>
<reference evidence="6 7" key="1">
    <citation type="submission" date="2020-02" db="EMBL/GenBank/DDBJ databases">
        <authorList>
            <person name="Ferguson B K."/>
        </authorList>
    </citation>
    <scope>NUCLEOTIDE SEQUENCE [LARGE SCALE GENOMIC DNA]</scope>
</reference>
<dbReference type="SMART" id="SM00739">
    <property type="entry name" value="KOW"/>
    <property type="match status" value="1"/>
</dbReference>
<dbReference type="InterPro" id="IPR005756">
    <property type="entry name" value="Ribosomal_uL24_euk/arc"/>
</dbReference>
<dbReference type="InterPro" id="IPR041988">
    <property type="entry name" value="Ribosomal_uL24_KOW"/>
</dbReference>
<dbReference type="PROSITE" id="PS01108">
    <property type="entry name" value="RIBOSOMAL_L24"/>
    <property type="match status" value="1"/>
</dbReference>
<dbReference type="FunFam" id="2.30.30.30:FF:000009">
    <property type="entry name" value="60S ribosomal protein L26"/>
    <property type="match status" value="1"/>
</dbReference>
<feature type="domain" description="KOW" evidence="5">
    <location>
        <begin position="48"/>
        <end position="76"/>
    </location>
</feature>
<dbReference type="AlphaFoldDB" id="A0A6H5ILG3"/>
<comment type="similarity">
    <text evidence="1">Belongs to the universal ribosomal protein uL24 family.</text>
</comment>
<dbReference type="GO" id="GO:0006412">
    <property type="term" value="P:translation"/>
    <property type="evidence" value="ECO:0007669"/>
    <property type="project" value="InterPro"/>
</dbReference>
<dbReference type="CDD" id="cd06089">
    <property type="entry name" value="KOW_RPL26"/>
    <property type="match status" value="1"/>
</dbReference>
<dbReference type="Pfam" id="PF00467">
    <property type="entry name" value="KOW"/>
    <property type="match status" value="1"/>
</dbReference>
<dbReference type="HAMAP" id="MF_01326_A">
    <property type="entry name" value="Ribosomal_uL24_A"/>
    <property type="match status" value="1"/>
</dbReference>
<protein>
    <recommendedName>
        <fullName evidence="5">KOW domain-containing protein</fullName>
    </recommendedName>
</protein>
<dbReference type="Pfam" id="PF16906">
    <property type="entry name" value="Ribosomal_L26"/>
    <property type="match status" value="1"/>
</dbReference>
<dbReference type="NCBIfam" id="TIGR01080">
    <property type="entry name" value="rplX_A_E"/>
    <property type="match status" value="1"/>
</dbReference>
<dbReference type="EMBL" id="CADCXV010000863">
    <property type="protein sequence ID" value="CAB0037629.1"/>
    <property type="molecule type" value="Genomic_DNA"/>
</dbReference>
<dbReference type="InterPro" id="IPR005824">
    <property type="entry name" value="KOW"/>
</dbReference>
<dbReference type="GO" id="GO:0003735">
    <property type="term" value="F:structural constituent of ribosome"/>
    <property type="evidence" value="ECO:0007669"/>
    <property type="project" value="InterPro"/>
</dbReference>
<feature type="compositionally biased region" description="Basic residues" evidence="4">
    <location>
        <begin position="10"/>
        <end position="21"/>
    </location>
</feature>
<evidence type="ECO:0000313" key="6">
    <source>
        <dbReference type="EMBL" id="CAB0037629.1"/>
    </source>
</evidence>
<dbReference type="OrthoDB" id="1688503at2759"/>
<dbReference type="InterPro" id="IPR014722">
    <property type="entry name" value="Rib_uL2_dom2"/>
</dbReference>
<proteinExistence type="inferred from homology"/>
<gene>
    <name evidence="6" type="ORF">TBRA_LOCUS9450</name>
</gene>
<name>A0A6H5ILG3_9HYME</name>
<sequence length="150" mass="17158">MKLNKFVSSSRRKSRKAHFTAPSHIRRRLMSAPLSKELRTKYNVRSIPIRKDDEVMVVRGHYKGQQVGKVVQVYRKKFVIYIERIQREKSNGSSVQVGIDPSKVVIVKLKIDKDRKAILERRSKGRLAALGKDKGKYKDDAATPNGVLIS</sequence>
<keyword evidence="3" id="KW-0687">Ribonucleoprotein</keyword>
<dbReference type="GO" id="GO:0015934">
    <property type="term" value="C:large ribosomal subunit"/>
    <property type="evidence" value="ECO:0007669"/>
    <property type="project" value="InterPro"/>
</dbReference>
<dbReference type="InterPro" id="IPR005825">
    <property type="entry name" value="Ribosomal_uL24_CS"/>
</dbReference>
<evidence type="ECO:0000256" key="1">
    <source>
        <dbReference type="ARBA" id="ARBA00010618"/>
    </source>
</evidence>
<dbReference type="GO" id="GO:0003723">
    <property type="term" value="F:RNA binding"/>
    <property type="evidence" value="ECO:0007669"/>
    <property type="project" value="InterPro"/>
</dbReference>
<keyword evidence="7" id="KW-1185">Reference proteome</keyword>
<dbReference type="Gene3D" id="2.30.30.30">
    <property type="match status" value="1"/>
</dbReference>
<feature type="region of interest" description="Disordered" evidence="4">
    <location>
        <begin position="1"/>
        <end position="21"/>
    </location>
</feature>